<dbReference type="GO" id="GO:0034599">
    <property type="term" value="P:cellular response to oxidative stress"/>
    <property type="evidence" value="ECO:0007669"/>
    <property type="project" value="TreeGrafter"/>
</dbReference>
<sequence length="92" mass="10693">MARTVNCVYLNKESEGLGFQLYPGPLGKRIFDNVSKEAWSLWQAKQTMLINEKKLNMMNVEDRGFLEVQMVNFLFEGKDVEIEGYVPQKDDE</sequence>
<dbReference type="PANTHER" id="PTHR36965">
    <property type="entry name" value="FE(2+)-TRAFFICKING PROTEIN-RELATED"/>
    <property type="match status" value="1"/>
</dbReference>
<name>A0A553JHF2_SHEHA</name>
<dbReference type="OrthoDB" id="9804318at2"/>
<dbReference type="NCBIfam" id="NF003817">
    <property type="entry name" value="PRK05408.1"/>
    <property type="match status" value="1"/>
</dbReference>
<comment type="caution">
    <text evidence="6">The sequence shown here is derived from an EMBL/GenBank/DDBJ whole genome shotgun (WGS) entry which is preliminary data.</text>
</comment>
<protein>
    <recommendedName>
        <fullName evidence="4 5">Probable Fe(2+)-trafficking protein</fullName>
    </recommendedName>
</protein>
<proteinExistence type="inferred from homology"/>
<keyword evidence="7" id="KW-1185">Reference proteome</keyword>
<accession>A0A553JHF2</accession>
<dbReference type="AlphaFoldDB" id="A0A553JHF2"/>
<evidence type="ECO:0000256" key="1">
    <source>
        <dbReference type="ARBA" id="ARBA00023004"/>
    </source>
</evidence>
<dbReference type="Proteomes" id="UP000318126">
    <property type="component" value="Unassembled WGS sequence"/>
</dbReference>
<comment type="similarity">
    <text evidence="3 5">Belongs to the Fe(2+)-trafficking protein family.</text>
</comment>
<dbReference type="PIRSF" id="PIRSF029827">
    <property type="entry name" value="Fe_traffic_YggX"/>
    <property type="match status" value="1"/>
</dbReference>
<evidence type="ECO:0000256" key="4">
    <source>
        <dbReference type="ARBA" id="ARBA00070403"/>
    </source>
</evidence>
<dbReference type="Gene3D" id="1.10.3880.10">
    <property type="entry name" value="Fe(II) trafficking protein YggX"/>
    <property type="match status" value="1"/>
</dbReference>
<dbReference type="GO" id="GO:0005506">
    <property type="term" value="F:iron ion binding"/>
    <property type="evidence" value="ECO:0007669"/>
    <property type="project" value="UniProtKB-UniRule"/>
</dbReference>
<gene>
    <name evidence="6" type="ORF">FN961_23095</name>
</gene>
<dbReference type="PANTHER" id="PTHR36965:SF1">
    <property type="entry name" value="FE(2+)-TRAFFICKING PROTEIN-RELATED"/>
    <property type="match status" value="1"/>
</dbReference>
<evidence type="ECO:0000256" key="5">
    <source>
        <dbReference type="HAMAP-Rule" id="MF_00686"/>
    </source>
</evidence>
<dbReference type="SUPFAM" id="SSF111148">
    <property type="entry name" value="YggX-like"/>
    <property type="match status" value="1"/>
</dbReference>
<organism evidence="6 7">
    <name type="scientific">Shewanella hanedai</name>
    <name type="common">Alteromonas hanedai</name>
    <dbReference type="NCBI Taxonomy" id="25"/>
    <lineage>
        <taxon>Bacteria</taxon>
        <taxon>Pseudomonadati</taxon>
        <taxon>Pseudomonadota</taxon>
        <taxon>Gammaproteobacteria</taxon>
        <taxon>Alteromonadales</taxon>
        <taxon>Shewanellaceae</taxon>
        <taxon>Shewanella</taxon>
    </lineage>
</organism>
<dbReference type="InterPro" id="IPR007457">
    <property type="entry name" value="Fe_traffick_prot_YggX"/>
</dbReference>
<keyword evidence="1 5" id="KW-0408">Iron</keyword>
<dbReference type="GO" id="GO:0005829">
    <property type="term" value="C:cytosol"/>
    <property type="evidence" value="ECO:0007669"/>
    <property type="project" value="TreeGrafter"/>
</dbReference>
<dbReference type="FunFam" id="1.10.3880.10:FF:000001">
    <property type="entry name" value="Probable Fe(2+)-trafficking protein"/>
    <property type="match status" value="1"/>
</dbReference>
<dbReference type="EMBL" id="VKGK01000043">
    <property type="protein sequence ID" value="TRY11859.1"/>
    <property type="molecule type" value="Genomic_DNA"/>
</dbReference>
<reference evidence="7" key="1">
    <citation type="submission" date="2019-07" db="EMBL/GenBank/DDBJ databases">
        <title>Shewanella sp. YLB-08 draft genomic sequence.</title>
        <authorList>
            <person name="Yu L."/>
        </authorList>
    </citation>
    <scope>NUCLEOTIDE SEQUENCE [LARGE SCALE GENOMIC DNA]</scope>
    <source>
        <strain evidence="7">JCM 20706</strain>
    </source>
</reference>
<dbReference type="Pfam" id="PF04362">
    <property type="entry name" value="Iron_traffic"/>
    <property type="match status" value="1"/>
</dbReference>
<dbReference type="InterPro" id="IPR036766">
    <property type="entry name" value="Fe_traffick_prot_YggX_sf"/>
</dbReference>
<evidence type="ECO:0000256" key="2">
    <source>
        <dbReference type="ARBA" id="ARBA00053793"/>
    </source>
</evidence>
<evidence type="ECO:0000313" key="7">
    <source>
        <dbReference type="Proteomes" id="UP000318126"/>
    </source>
</evidence>
<evidence type="ECO:0000313" key="6">
    <source>
        <dbReference type="EMBL" id="TRY11859.1"/>
    </source>
</evidence>
<dbReference type="RefSeq" id="WP_144042514.1">
    <property type="nucleotide sequence ID" value="NZ_BMPL01000049.1"/>
</dbReference>
<evidence type="ECO:0000256" key="3">
    <source>
        <dbReference type="ARBA" id="ARBA00061679"/>
    </source>
</evidence>
<comment type="function">
    <text evidence="2">Could be a mediator in iron transactions between iron acquisition and iron-requiring processes, such as synthesis and/or repair of Fe-S clusters in biosynthetic enzymes. Necessary to maintain high levels of aconitase under oxidative stress.</text>
</comment>
<dbReference type="HAMAP" id="MF_00686">
    <property type="entry name" value="Fe_traffic_YggX"/>
    <property type="match status" value="1"/>
</dbReference>